<keyword evidence="2" id="KW-1185">Reference proteome</keyword>
<evidence type="ECO:0000313" key="2">
    <source>
        <dbReference type="Proteomes" id="UP001500037"/>
    </source>
</evidence>
<accession>A0ABP4GI42</accession>
<organism evidence="1 2">
    <name type="scientific">Kitasatospora nipponensis</name>
    <dbReference type="NCBI Taxonomy" id="258049"/>
    <lineage>
        <taxon>Bacteria</taxon>
        <taxon>Bacillati</taxon>
        <taxon>Actinomycetota</taxon>
        <taxon>Actinomycetes</taxon>
        <taxon>Kitasatosporales</taxon>
        <taxon>Streptomycetaceae</taxon>
        <taxon>Kitasatospora</taxon>
    </lineage>
</organism>
<dbReference type="RefSeq" id="WP_344439464.1">
    <property type="nucleotide sequence ID" value="NZ_BAAALF010000009.1"/>
</dbReference>
<name>A0ABP4GI42_9ACTN</name>
<gene>
    <name evidence="1" type="ORF">GCM10009665_09230</name>
</gene>
<sequence>MDVSRAVPIPADSQIAAGFPRVDYRDAFAAALPPGAATDPQEWARRVFAQPPGWIGRLLRLRDTLVAPLGLRGAERRSAGPFPFPQLRLTEREVVYGKDDRHLDFRVSVHTGGGELTITTVVHWNNALGRAYFRPVRPFHRRIVRSLLRRAVTG</sequence>
<protein>
    <recommendedName>
        <fullName evidence="3">DUF2867 domain-containing protein</fullName>
    </recommendedName>
</protein>
<evidence type="ECO:0000313" key="1">
    <source>
        <dbReference type="EMBL" id="GAA1221206.1"/>
    </source>
</evidence>
<dbReference type="EMBL" id="BAAALF010000009">
    <property type="protein sequence ID" value="GAA1221206.1"/>
    <property type="molecule type" value="Genomic_DNA"/>
</dbReference>
<dbReference type="Pfam" id="PF11066">
    <property type="entry name" value="DUF2867"/>
    <property type="match status" value="1"/>
</dbReference>
<reference evidence="2" key="1">
    <citation type="journal article" date="2019" name="Int. J. Syst. Evol. Microbiol.">
        <title>The Global Catalogue of Microorganisms (GCM) 10K type strain sequencing project: providing services to taxonomists for standard genome sequencing and annotation.</title>
        <authorList>
            <consortium name="The Broad Institute Genomics Platform"/>
            <consortium name="The Broad Institute Genome Sequencing Center for Infectious Disease"/>
            <person name="Wu L."/>
            <person name="Ma J."/>
        </authorList>
    </citation>
    <scope>NUCLEOTIDE SEQUENCE [LARGE SCALE GENOMIC DNA]</scope>
    <source>
        <strain evidence="2">JCM 13004</strain>
    </source>
</reference>
<comment type="caution">
    <text evidence="1">The sequence shown here is derived from an EMBL/GenBank/DDBJ whole genome shotgun (WGS) entry which is preliminary data.</text>
</comment>
<evidence type="ECO:0008006" key="3">
    <source>
        <dbReference type="Google" id="ProtNLM"/>
    </source>
</evidence>
<dbReference type="Proteomes" id="UP001500037">
    <property type="component" value="Unassembled WGS sequence"/>
</dbReference>
<dbReference type="InterPro" id="IPR021295">
    <property type="entry name" value="DUF2867"/>
</dbReference>
<proteinExistence type="predicted"/>